<dbReference type="PANTHER" id="PTHR43479">
    <property type="entry name" value="ACREF/ENVCD OPERON REPRESSOR-RELATED"/>
    <property type="match status" value="1"/>
</dbReference>
<dbReference type="KEGG" id="tem:JW646_15560"/>
<reference evidence="4 5" key="1">
    <citation type="journal article" date="2023" name="Int. J. Syst. Evol. Microbiol.">
        <title>Terrisporobacter hibernicus sp. nov., isolated from bovine faeces in Northern Ireland.</title>
        <authorList>
            <person name="Mitchell M."/>
            <person name="Nguyen S.V."/>
            <person name="Connor M."/>
            <person name="Fairley D.J."/>
            <person name="Donoghue O."/>
            <person name="Marshall H."/>
            <person name="Koolman L."/>
            <person name="McMullan G."/>
            <person name="Schaffer K.E."/>
            <person name="McGrath J.W."/>
            <person name="Fanning S."/>
        </authorList>
    </citation>
    <scope>NUCLEOTIDE SEQUENCE [LARGE SCALE GENOMIC DNA]</scope>
    <source>
        <strain evidence="4 5">MCA3</strain>
    </source>
</reference>
<dbReference type="SUPFAM" id="SSF46689">
    <property type="entry name" value="Homeodomain-like"/>
    <property type="match status" value="1"/>
</dbReference>
<feature type="DNA-binding region" description="H-T-H motif" evidence="2">
    <location>
        <begin position="32"/>
        <end position="51"/>
    </location>
</feature>
<evidence type="ECO:0000256" key="2">
    <source>
        <dbReference type="PROSITE-ProRule" id="PRU00335"/>
    </source>
</evidence>
<dbReference type="PANTHER" id="PTHR43479:SF7">
    <property type="entry name" value="TETR-FAMILY TRANSCRIPTIONAL REGULATOR"/>
    <property type="match status" value="1"/>
</dbReference>
<name>A0AAX2ZF61_9FIRM</name>
<evidence type="ECO:0000313" key="4">
    <source>
        <dbReference type="EMBL" id="UEL47037.1"/>
    </source>
</evidence>
<dbReference type="EMBL" id="CP081135">
    <property type="protein sequence ID" value="UEL47037.1"/>
    <property type="molecule type" value="Genomic_DNA"/>
</dbReference>
<evidence type="ECO:0000313" key="5">
    <source>
        <dbReference type="Proteomes" id="UP001198983"/>
    </source>
</evidence>
<proteinExistence type="predicted"/>
<keyword evidence="5" id="KW-1185">Reference proteome</keyword>
<dbReference type="AlphaFoldDB" id="A0AAX2ZF61"/>
<sequence>MKNNKEIISNTKQDLIDAFWYFYCNKRIEKITIKEITLKAGYNRSTFYEYFIDIYDVLEQIESSLIPNINELPPTTILNKNFEIPIDVFLKLYEKNEKYYSVLLGDNGDPAFASKLKNSIKPMLKETLVTKVKLNDVEFDFILEYILSSMISVMSYWLKNNKILSAEKLISLMNDIMEDGVITLLKNNI</sequence>
<keyword evidence="1 2" id="KW-0238">DNA-binding</keyword>
<evidence type="ECO:0000259" key="3">
    <source>
        <dbReference type="PROSITE" id="PS50977"/>
    </source>
</evidence>
<dbReference type="InterPro" id="IPR009057">
    <property type="entry name" value="Homeodomain-like_sf"/>
</dbReference>
<dbReference type="InterPro" id="IPR050624">
    <property type="entry name" value="HTH-type_Tx_Regulator"/>
</dbReference>
<dbReference type="GO" id="GO:0003677">
    <property type="term" value="F:DNA binding"/>
    <property type="evidence" value="ECO:0007669"/>
    <property type="project" value="UniProtKB-UniRule"/>
</dbReference>
<evidence type="ECO:0000256" key="1">
    <source>
        <dbReference type="ARBA" id="ARBA00023125"/>
    </source>
</evidence>
<dbReference type="PROSITE" id="PS50977">
    <property type="entry name" value="HTH_TETR_2"/>
    <property type="match status" value="1"/>
</dbReference>
<feature type="domain" description="HTH tetR-type" evidence="3">
    <location>
        <begin position="9"/>
        <end position="69"/>
    </location>
</feature>
<dbReference type="Proteomes" id="UP001198983">
    <property type="component" value="Chromosome"/>
</dbReference>
<dbReference type="Pfam" id="PF14278">
    <property type="entry name" value="TetR_C_8"/>
    <property type="match status" value="1"/>
</dbReference>
<accession>A0AAX2ZF61</accession>
<gene>
    <name evidence="4" type="ORF">JW646_15560</name>
</gene>
<protein>
    <submittedName>
        <fullName evidence="4">TetR family transcriptional regulator C-terminal domain-containing protein</fullName>
    </submittedName>
</protein>
<dbReference type="RefSeq" id="WP_148556401.1">
    <property type="nucleotide sequence ID" value="NZ_CP081135.1"/>
</dbReference>
<dbReference type="InterPro" id="IPR039532">
    <property type="entry name" value="TetR_C_Firmicutes"/>
</dbReference>
<dbReference type="InterPro" id="IPR001647">
    <property type="entry name" value="HTH_TetR"/>
</dbReference>
<dbReference type="Gene3D" id="1.10.357.10">
    <property type="entry name" value="Tetracycline Repressor, domain 2"/>
    <property type="match status" value="1"/>
</dbReference>
<organism evidence="4 5">
    <name type="scientific">Terrisporobacter hibernicus</name>
    <dbReference type="NCBI Taxonomy" id="2813371"/>
    <lineage>
        <taxon>Bacteria</taxon>
        <taxon>Bacillati</taxon>
        <taxon>Bacillota</taxon>
        <taxon>Clostridia</taxon>
        <taxon>Peptostreptococcales</taxon>
        <taxon>Peptostreptococcaceae</taxon>
        <taxon>Terrisporobacter</taxon>
    </lineage>
</organism>